<name>A0A0C9WR27_9AGAR</name>
<dbReference type="InterPro" id="IPR046521">
    <property type="entry name" value="DUF6698"/>
</dbReference>
<gene>
    <name evidence="2" type="ORF">K443DRAFT_15377</name>
</gene>
<dbReference type="HOGENOM" id="CLU_035918_3_1_1"/>
<reference evidence="3" key="2">
    <citation type="submission" date="2015-01" db="EMBL/GenBank/DDBJ databases">
        <title>Evolutionary Origins and Diversification of the Mycorrhizal Mutualists.</title>
        <authorList>
            <consortium name="DOE Joint Genome Institute"/>
            <consortium name="Mycorrhizal Genomics Consortium"/>
            <person name="Kohler A."/>
            <person name="Kuo A."/>
            <person name="Nagy L.G."/>
            <person name="Floudas D."/>
            <person name="Copeland A."/>
            <person name="Barry K.W."/>
            <person name="Cichocki N."/>
            <person name="Veneault-Fourrey C."/>
            <person name="LaButti K."/>
            <person name="Lindquist E.A."/>
            <person name="Lipzen A."/>
            <person name="Lundell T."/>
            <person name="Morin E."/>
            <person name="Murat C."/>
            <person name="Riley R."/>
            <person name="Ohm R."/>
            <person name="Sun H."/>
            <person name="Tunlid A."/>
            <person name="Henrissat B."/>
            <person name="Grigoriev I.V."/>
            <person name="Hibbett D.S."/>
            <person name="Martin F."/>
        </authorList>
    </citation>
    <scope>NUCLEOTIDE SEQUENCE [LARGE SCALE GENOMIC DNA]</scope>
    <source>
        <strain evidence="3">LaAM-08-1</strain>
    </source>
</reference>
<dbReference type="STRING" id="1095629.A0A0C9WR27"/>
<keyword evidence="3" id="KW-1185">Reference proteome</keyword>
<dbReference type="EMBL" id="KN839231">
    <property type="protein sequence ID" value="KIJ90273.1"/>
    <property type="molecule type" value="Genomic_DNA"/>
</dbReference>
<proteinExistence type="predicted"/>
<feature type="region of interest" description="Disordered" evidence="1">
    <location>
        <begin position="1"/>
        <end position="20"/>
    </location>
</feature>
<dbReference type="AlphaFoldDB" id="A0A0C9WR27"/>
<dbReference type="OrthoDB" id="3160134at2759"/>
<dbReference type="Proteomes" id="UP000054477">
    <property type="component" value="Unassembled WGS sequence"/>
</dbReference>
<evidence type="ECO:0000256" key="1">
    <source>
        <dbReference type="SAM" id="MobiDB-lite"/>
    </source>
</evidence>
<reference evidence="2 3" key="1">
    <citation type="submission" date="2014-04" db="EMBL/GenBank/DDBJ databases">
        <authorList>
            <consortium name="DOE Joint Genome Institute"/>
            <person name="Kuo A."/>
            <person name="Kohler A."/>
            <person name="Nagy L.G."/>
            <person name="Floudas D."/>
            <person name="Copeland A."/>
            <person name="Barry K.W."/>
            <person name="Cichocki N."/>
            <person name="Veneault-Fourrey C."/>
            <person name="LaButti K."/>
            <person name="Lindquist E.A."/>
            <person name="Lipzen A."/>
            <person name="Lundell T."/>
            <person name="Morin E."/>
            <person name="Murat C."/>
            <person name="Sun H."/>
            <person name="Tunlid A."/>
            <person name="Henrissat B."/>
            <person name="Grigoriev I.V."/>
            <person name="Hibbett D.S."/>
            <person name="Martin F."/>
            <person name="Nordberg H.P."/>
            <person name="Cantor M.N."/>
            <person name="Hua S.X."/>
        </authorList>
    </citation>
    <scope>NUCLEOTIDE SEQUENCE [LARGE SCALE GENOMIC DNA]</scope>
    <source>
        <strain evidence="2 3">LaAM-08-1</strain>
    </source>
</reference>
<protein>
    <submittedName>
        <fullName evidence="2">Uncharacterized protein</fullName>
    </submittedName>
</protein>
<evidence type="ECO:0000313" key="3">
    <source>
        <dbReference type="Proteomes" id="UP000054477"/>
    </source>
</evidence>
<feature type="compositionally biased region" description="Polar residues" evidence="1">
    <location>
        <begin position="1"/>
        <end position="13"/>
    </location>
</feature>
<sequence length="349" mass="38847">MPESSIESANNVRPNALELGPRKKPCLTDPLVHHGRHFGRTVHALCNIHTLLTNGVLRLVELADRAEETFTAEERREHRVFLSLLQSVPGLEERLMNGSEEDFTHVGELLRKGASGARGDDTKSLKGAVLDWITPKGQALIPPLSRNAKTDRGFNHERTGALLCPAGLDWSNQETKDKLRSGELAVSGDQWPIFLYAGYTYDAEDPWNGLLRSTLLVCAFKHVFTSPSSVDKEPKATRSGNARLHGMTHVTSGSIAYIATQVRFSLSSSPVFSRTDTVTDSEKFYTTLLELLDDPAEKQEVNALFVWWNRQVFPTYSSAQRTITKDSAFAKIKERRRALIQSTIENSAS</sequence>
<dbReference type="Pfam" id="PF20414">
    <property type="entry name" value="DUF6698"/>
    <property type="match status" value="1"/>
</dbReference>
<evidence type="ECO:0000313" key="2">
    <source>
        <dbReference type="EMBL" id="KIJ90273.1"/>
    </source>
</evidence>
<accession>A0A0C9WR27</accession>
<organism evidence="2 3">
    <name type="scientific">Laccaria amethystina LaAM-08-1</name>
    <dbReference type="NCBI Taxonomy" id="1095629"/>
    <lineage>
        <taxon>Eukaryota</taxon>
        <taxon>Fungi</taxon>
        <taxon>Dikarya</taxon>
        <taxon>Basidiomycota</taxon>
        <taxon>Agaricomycotina</taxon>
        <taxon>Agaricomycetes</taxon>
        <taxon>Agaricomycetidae</taxon>
        <taxon>Agaricales</taxon>
        <taxon>Agaricineae</taxon>
        <taxon>Hydnangiaceae</taxon>
        <taxon>Laccaria</taxon>
    </lineage>
</organism>